<evidence type="ECO:0008006" key="3">
    <source>
        <dbReference type="Google" id="ProtNLM"/>
    </source>
</evidence>
<reference evidence="2" key="1">
    <citation type="submission" date="2017-11" db="EMBL/GenBank/DDBJ databases">
        <authorList>
            <person name="Watanabe M."/>
            <person name="Kojima H."/>
        </authorList>
    </citation>
    <scope>NUCLEOTIDE SEQUENCE [LARGE SCALE GENOMIC DNA]</scope>
    <source>
        <strain evidence="2">Tokyo 01</strain>
    </source>
</reference>
<organism evidence="1 2">
    <name type="scientific">Desulfonema ishimotonii</name>
    <dbReference type="NCBI Taxonomy" id="45657"/>
    <lineage>
        <taxon>Bacteria</taxon>
        <taxon>Pseudomonadati</taxon>
        <taxon>Thermodesulfobacteriota</taxon>
        <taxon>Desulfobacteria</taxon>
        <taxon>Desulfobacterales</taxon>
        <taxon>Desulfococcaceae</taxon>
        <taxon>Desulfonema</taxon>
    </lineage>
</organism>
<dbReference type="EMBL" id="BEXT01000001">
    <property type="protein sequence ID" value="GBC61309.1"/>
    <property type="molecule type" value="Genomic_DNA"/>
</dbReference>
<keyword evidence="2" id="KW-1185">Reference proteome</keyword>
<evidence type="ECO:0000313" key="1">
    <source>
        <dbReference type="EMBL" id="GBC61309.1"/>
    </source>
</evidence>
<accession>A0A401FWJ2</accession>
<sequence>MSKNLFNSIVIIDFIPDGEINTARRLLEDLDTNARPFAEELQTDYFRTESLSEFKNVIQELILNLQTKRIFPLLHFEGHGLTDKSGIAFPNGNICSWIEFNQIITPLNIAMGLNLMIVMATCYGSSLAKFIQVNEKAPLWGLIGPTEEIYPPKLQGDFLSFYRTFFEKSSTSLAINALNSTSSENFYFRTTAKEFFIHVWRRYKQDFFTDENILKRARKMYRDEKSKNTQRVQSVGYYKRLLKNTNIEKNIFDKIRETYFMYDLYPSNKSRFSISYKDVNEL</sequence>
<protein>
    <recommendedName>
        <fullName evidence="3">CHAT domain-containing protein</fullName>
    </recommendedName>
</protein>
<name>A0A401FWJ2_9BACT</name>
<evidence type="ECO:0000313" key="2">
    <source>
        <dbReference type="Proteomes" id="UP000288096"/>
    </source>
</evidence>
<proteinExistence type="predicted"/>
<dbReference type="AlphaFoldDB" id="A0A401FWJ2"/>
<gene>
    <name evidence="1" type="ORF">DENIS_2269</name>
</gene>
<reference evidence="2" key="2">
    <citation type="submission" date="2019-01" db="EMBL/GenBank/DDBJ databases">
        <title>Genome sequence of Desulfonema ishimotonii strain Tokyo 01.</title>
        <authorList>
            <person name="Fukui M."/>
        </authorList>
    </citation>
    <scope>NUCLEOTIDE SEQUENCE [LARGE SCALE GENOMIC DNA]</scope>
    <source>
        <strain evidence="2">Tokyo 01</strain>
    </source>
</reference>
<dbReference type="Proteomes" id="UP000288096">
    <property type="component" value="Unassembled WGS sequence"/>
</dbReference>
<comment type="caution">
    <text evidence="1">The sequence shown here is derived from an EMBL/GenBank/DDBJ whole genome shotgun (WGS) entry which is preliminary data.</text>
</comment>